<proteinExistence type="predicted"/>
<dbReference type="Gene3D" id="3.90.190.10">
    <property type="entry name" value="Protein tyrosine phosphatase superfamily"/>
    <property type="match status" value="1"/>
</dbReference>
<protein>
    <submittedName>
        <fullName evidence="2">Protein-tyrosine-phosphatase</fullName>
    </submittedName>
</protein>
<dbReference type="PROSITE" id="PS50056">
    <property type="entry name" value="TYR_PHOSPHATASE_2"/>
    <property type="match status" value="1"/>
</dbReference>
<dbReference type="Proteomes" id="UP000234778">
    <property type="component" value="Unassembled WGS sequence"/>
</dbReference>
<name>A0A2I1KRK2_9ACTO</name>
<organism evidence="2 3">
    <name type="scientific">Actinomyces urogenitalis</name>
    <dbReference type="NCBI Taxonomy" id="103621"/>
    <lineage>
        <taxon>Bacteria</taxon>
        <taxon>Bacillati</taxon>
        <taxon>Actinomycetota</taxon>
        <taxon>Actinomycetes</taxon>
        <taxon>Actinomycetales</taxon>
        <taxon>Actinomycetaceae</taxon>
        <taxon>Actinomyces</taxon>
    </lineage>
</organism>
<dbReference type="PROSITE" id="PS00383">
    <property type="entry name" value="TYR_PHOSPHATASE_1"/>
    <property type="match status" value="1"/>
</dbReference>
<feature type="domain" description="Tyrosine specific protein phosphatases" evidence="1">
    <location>
        <begin position="105"/>
        <end position="149"/>
    </location>
</feature>
<accession>A0A2I1KRK2</accession>
<dbReference type="RefSeq" id="WP_081449208.1">
    <property type="nucleotide sequence ID" value="NZ_JASPEK010000053.1"/>
</dbReference>
<dbReference type="AlphaFoldDB" id="A0A2I1KRK2"/>
<dbReference type="InterPro" id="IPR026893">
    <property type="entry name" value="Tyr/Ser_Pase_IphP-type"/>
</dbReference>
<dbReference type="InterPro" id="IPR000387">
    <property type="entry name" value="Tyr_Pase_dom"/>
</dbReference>
<dbReference type="EMBL" id="PKHA01000009">
    <property type="protein sequence ID" value="PKY98255.1"/>
    <property type="molecule type" value="Genomic_DNA"/>
</dbReference>
<dbReference type="GO" id="GO:0004721">
    <property type="term" value="F:phosphoprotein phosphatase activity"/>
    <property type="evidence" value="ECO:0007669"/>
    <property type="project" value="InterPro"/>
</dbReference>
<dbReference type="InterPro" id="IPR016130">
    <property type="entry name" value="Tyr_Pase_AS"/>
</dbReference>
<dbReference type="GeneID" id="81708970"/>
<gene>
    <name evidence="2" type="ORF">CYJ26_08490</name>
</gene>
<comment type="caution">
    <text evidence="2">The sequence shown here is derived from an EMBL/GenBank/DDBJ whole genome shotgun (WGS) entry which is preliminary data.</text>
</comment>
<dbReference type="SUPFAM" id="SSF52799">
    <property type="entry name" value="(Phosphotyrosine protein) phosphatases II"/>
    <property type="match status" value="1"/>
</dbReference>
<sequence>MPNLRDLDGIRTSAGVTRFGRVARGPRRERLDAEGWAAARDWGLATVVDLRCSYEIGWRHGDPAPVDIPDMTVVNAPTEDHDDEEFRRACFPILDSPECWTHNLRILPALVRTTLEAIAAATPGVLVHCSAGRDRTGMVTALLLANAGVVPDLVADDYELSVRAVAGTASHQPTHDRQSTWTQAQADAWTAQVRPHVTHFAHAAPAHRLPVLNHRAVSTLTR</sequence>
<reference evidence="2 3" key="1">
    <citation type="submission" date="2017-12" db="EMBL/GenBank/DDBJ databases">
        <title>Phylogenetic diversity of female urinary microbiome.</title>
        <authorList>
            <person name="Thomas-White K."/>
            <person name="Wolfe A.J."/>
        </authorList>
    </citation>
    <scope>NUCLEOTIDE SEQUENCE [LARGE SCALE GENOMIC DNA]</scope>
    <source>
        <strain evidence="2 3">UMB0319</strain>
    </source>
</reference>
<dbReference type="Pfam" id="PF13350">
    <property type="entry name" value="Y_phosphatase3"/>
    <property type="match status" value="1"/>
</dbReference>
<evidence type="ECO:0000313" key="3">
    <source>
        <dbReference type="Proteomes" id="UP000234778"/>
    </source>
</evidence>
<evidence type="ECO:0000313" key="2">
    <source>
        <dbReference type="EMBL" id="PKY98255.1"/>
    </source>
</evidence>
<dbReference type="InterPro" id="IPR029021">
    <property type="entry name" value="Prot-tyrosine_phosphatase-like"/>
</dbReference>
<evidence type="ECO:0000259" key="1">
    <source>
        <dbReference type="PROSITE" id="PS50056"/>
    </source>
</evidence>